<proteinExistence type="predicted"/>
<name>A0A2G9TFL8_TELCI</name>
<reference evidence="5 6" key="1">
    <citation type="submission" date="2015-09" db="EMBL/GenBank/DDBJ databases">
        <title>Draft genome of the parasitic nematode Teladorsagia circumcincta isolate WARC Sus (inbred).</title>
        <authorList>
            <person name="Mitreva M."/>
        </authorList>
    </citation>
    <scope>NUCLEOTIDE SEQUENCE [LARGE SCALE GENOMIC DNA]</scope>
    <source>
        <strain evidence="5 6">S</strain>
    </source>
</reference>
<protein>
    <submittedName>
        <fullName evidence="5">NHL repeat protein</fullName>
    </submittedName>
</protein>
<dbReference type="SUPFAM" id="SSF63825">
    <property type="entry name" value="YWTD domain"/>
    <property type="match status" value="1"/>
</dbReference>
<evidence type="ECO:0000313" key="5">
    <source>
        <dbReference type="EMBL" id="PIO56160.1"/>
    </source>
</evidence>
<dbReference type="Proteomes" id="UP000230423">
    <property type="component" value="Unassembled WGS sequence"/>
</dbReference>
<keyword evidence="1" id="KW-0732">Signal</keyword>
<keyword evidence="2" id="KW-0677">Repeat</keyword>
<evidence type="ECO:0000256" key="1">
    <source>
        <dbReference type="ARBA" id="ARBA00022729"/>
    </source>
</evidence>
<dbReference type="OrthoDB" id="10044505at2759"/>
<dbReference type="GO" id="GO:0005576">
    <property type="term" value="C:extracellular region"/>
    <property type="evidence" value="ECO:0007669"/>
    <property type="project" value="TreeGrafter"/>
</dbReference>
<feature type="repeat" description="NHL" evidence="4">
    <location>
        <begin position="55"/>
        <end position="99"/>
    </location>
</feature>
<accession>A0A2G9TFL8</accession>
<evidence type="ECO:0000256" key="3">
    <source>
        <dbReference type="ARBA" id="ARBA00023180"/>
    </source>
</evidence>
<feature type="non-terminal residue" evidence="5">
    <location>
        <position position="1"/>
    </location>
</feature>
<dbReference type="PROSITE" id="PS51125">
    <property type="entry name" value="NHL"/>
    <property type="match status" value="2"/>
</dbReference>
<organism evidence="5 6">
    <name type="scientific">Teladorsagia circumcincta</name>
    <name type="common">Brown stomach worm</name>
    <name type="synonym">Ostertagia circumcincta</name>
    <dbReference type="NCBI Taxonomy" id="45464"/>
    <lineage>
        <taxon>Eukaryota</taxon>
        <taxon>Metazoa</taxon>
        <taxon>Ecdysozoa</taxon>
        <taxon>Nematoda</taxon>
        <taxon>Chromadorea</taxon>
        <taxon>Rhabditida</taxon>
        <taxon>Rhabditina</taxon>
        <taxon>Rhabditomorpha</taxon>
        <taxon>Strongyloidea</taxon>
        <taxon>Trichostrongylidae</taxon>
        <taxon>Teladorsagia</taxon>
    </lineage>
</organism>
<dbReference type="Pfam" id="PF01436">
    <property type="entry name" value="NHL"/>
    <property type="match status" value="2"/>
</dbReference>
<dbReference type="PANTHER" id="PTHR10680">
    <property type="entry name" value="PEPTIDYL-GLYCINE ALPHA-AMIDATING MONOOXYGENASE"/>
    <property type="match status" value="1"/>
</dbReference>
<gene>
    <name evidence="5" type="ORF">TELCIR_22445</name>
</gene>
<dbReference type="InterPro" id="IPR011042">
    <property type="entry name" value="6-blade_b-propeller_TolB-like"/>
</dbReference>
<dbReference type="EMBL" id="KZ381943">
    <property type="protein sequence ID" value="PIO56160.1"/>
    <property type="molecule type" value="Genomic_DNA"/>
</dbReference>
<feature type="repeat" description="NHL" evidence="4">
    <location>
        <begin position="7"/>
        <end position="50"/>
    </location>
</feature>
<dbReference type="PANTHER" id="PTHR10680:SF14">
    <property type="entry name" value="PEPTIDYL-GLYCINE ALPHA-AMIDATING MONOOXYGENASE"/>
    <property type="match status" value="1"/>
</dbReference>
<dbReference type="InterPro" id="IPR001258">
    <property type="entry name" value="NHL_repeat"/>
</dbReference>
<sequence>LKLVWEVGQKLVPGTDKTHFCKPAGIVLTDEGVFVADGYCNNRIVQLDSETGSRKSEFGLPGNDPSQFNLPHDIVSTPAGGHLLVADRENGRVQELSIHGDFIMEWASSLFSNIYSVDAQDEYIYMLPGRASGASVSVIMLH</sequence>
<dbReference type="AlphaFoldDB" id="A0A2G9TFL8"/>
<keyword evidence="6" id="KW-1185">Reference proteome</keyword>
<evidence type="ECO:0000313" key="6">
    <source>
        <dbReference type="Proteomes" id="UP000230423"/>
    </source>
</evidence>
<dbReference type="Gene3D" id="2.120.10.30">
    <property type="entry name" value="TolB, C-terminal domain"/>
    <property type="match status" value="1"/>
</dbReference>
<keyword evidence="3" id="KW-0325">Glycoprotein</keyword>
<evidence type="ECO:0000256" key="2">
    <source>
        <dbReference type="ARBA" id="ARBA00022737"/>
    </source>
</evidence>
<evidence type="ECO:0000256" key="4">
    <source>
        <dbReference type="PROSITE-ProRule" id="PRU00504"/>
    </source>
</evidence>